<dbReference type="InterPro" id="IPR043502">
    <property type="entry name" value="DNA/RNA_pol_sf"/>
</dbReference>
<feature type="region of interest" description="Disordered" evidence="3">
    <location>
        <begin position="791"/>
        <end position="811"/>
    </location>
</feature>
<dbReference type="SUPFAM" id="SSF56672">
    <property type="entry name" value="DNA/RNA polymerases"/>
    <property type="match status" value="1"/>
</dbReference>
<evidence type="ECO:0000313" key="5">
    <source>
        <dbReference type="EMBL" id="KMQ87231.1"/>
    </source>
</evidence>
<dbReference type="InterPro" id="IPR054722">
    <property type="entry name" value="PolX-like_BBD"/>
</dbReference>
<dbReference type="Pfam" id="PF22936">
    <property type="entry name" value="Pol_BBD"/>
    <property type="match status" value="1"/>
</dbReference>
<evidence type="ECO:0000256" key="1">
    <source>
        <dbReference type="ARBA" id="ARBA00022750"/>
    </source>
</evidence>
<dbReference type="Pfam" id="PF14223">
    <property type="entry name" value="Retrotran_gag_2"/>
    <property type="match status" value="1"/>
</dbReference>
<feature type="compositionally biased region" description="Basic and acidic residues" evidence="3">
    <location>
        <begin position="498"/>
        <end position="520"/>
    </location>
</feature>
<keyword evidence="1" id="KW-0645">Protease</keyword>
<keyword evidence="1" id="KW-0064">Aspartyl protease</keyword>
<evidence type="ECO:0000256" key="2">
    <source>
        <dbReference type="PROSITE-ProRule" id="PRU00047"/>
    </source>
</evidence>
<dbReference type="GO" id="GO:0008270">
    <property type="term" value="F:zinc ion binding"/>
    <property type="evidence" value="ECO:0007669"/>
    <property type="project" value="UniProtKB-KW"/>
</dbReference>
<organism evidence="5 6">
    <name type="scientific">Lasius niger</name>
    <name type="common">Black garden ant</name>
    <dbReference type="NCBI Taxonomy" id="67767"/>
    <lineage>
        <taxon>Eukaryota</taxon>
        <taxon>Metazoa</taxon>
        <taxon>Ecdysozoa</taxon>
        <taxon>Arthropoda</taxon>
        <taxon>Hexapoda</taxon>
        <taxon>Insecta</taxon>
        <taxon>Pterygota</taxon>
        <taxon>Neoptera</taxon>
        <taxon>Endopterygota</taxon>
        <taxon>Hymenoptera</taxon>
        <taxon>Apocrita</taxon>
        <taxon>Aculeata</taxon>
        <taxon>Formicoidea</taxon>
        <taxon>Formicidae</taxon>
        <taxon>Formicinae</taxon>
        <taxon>Lasius</taxon>
        <taxon>Lasius</taxon>
    </lineage>
</organism>
<accession>A0A0J7KAH3</accession>
<evidence type="ECO:0000259" key="4">
    <source>
        <dbReference type="PROSITE" id="PS50158"/>
    </source>
</evidence>
<dbReference type="InterPro" id="IPR036875">
    <property type="entry name" value="Znf_CCHC_sf"/>
</dbReference>
<dbReference type="Gene3D" id="4.10.60.10">
    <property type="entry name" value="Zinc finger, CCHC-type"/>
    <property type="match status" value="1"/>
</dbReference>
<dbReference type="GO" id="GO:0004190">
    <property type="term" value="F:aspartic-type endopeptidase activity"/>
    <property type="evidence" value="ECO:0007669"/>
    <property type="project" value="UniProtKB-KW"/>
</dbReference>
<dbReference type="Pfam" id="PF07727">
    <property type="entry name" value="RVT_2"/>
    <property type="match status" value="2"/>
</dbReference>
<dbReference type="OrthoDB" id="7600563at2759"/>
<dbReference type="AlphaFoldDB" id="A0A0J7KAH3"/>
<name>A0A0J7KAH3_LASNI</name>
<feature type="region of interest" description="Disordered" evidence="3">
    <location>
        <begin position="491"/>
        <end position="526"/>
    </location>
</feature>
<sequence length="855" mass="96441">MAEVGVQNLGQIEKLIGRENYGTWKFAMRACLEAEDLWGCVLGEEAYVTDMKKMTKARAKIVLVVQKQNYGHIQSANTPRQAWENLKNAFEDKGLTRKVGLLRILTSTKFQDCNSVEEYVNMIMTTAHTLKELDFEVKDEMIGALLLSGLPDEYRPMIMGLESSGTAITADAIKVKILQEVKHGGKQSTETEAALYSKARATRKKSQDKVKGKCFACGKTGHFAAKCRNKARDDNKEKDSSTHKVFATFAQAGKNDEWYLDSGASTHMTGWSSCLKDMKKCDKTITAANRGQLKAVAHGVAEIGVTVNGGEKVIRVENVLYVPGLAANLLSVGVIVQRDYKVTITKNGCTIHDADGELTAVAKSTGGVYKLHKATETALATTETDHRGGLWHRRMGHLGRGGMKQLIKGPAKSIRKFEATGAACDICVKSKLSRQPFKHSEKDKRKKEAATYQLNGDSQEEHEQNPDTDSSDEEDEENADGDIFLEADENAEEAQEPVQERRGDRASEQQMQRKETTPRRSERKWKPIVRPGYVTYMASEESTDDPTTGTVEEAMACPEREDWTRAMQEEIHSLQKNNTWDEVDRPPGVKPLTVKWVYKRKITESGKTRYKARLVAKCCAQIEGRDYDEVFSPVIRYETIRYLLAMAAQYGWMIHHMDVVTAYLNSELKEDMYIIPPKGILGTGKTEKIWKLKKAMYGLKQSGRAWNETINTKLKEYGMRQSNADPCFGELKKLKKFLNKSFEMKDLGEVKHFLGLEIHQDKVKSEIKITQQKYIERTLKKFRMEDCKPIGTPADPNVKLTRSNERHDETSDDDFRAQYLEAIDSLLYISQISRPDIAQSVNAVSSFCKDPEKIH</sequence>
<reference evidence="5 6" key="1">
    <citation type="submission" date="2015-04" db="EMBL/GenBank/DDBJ databases">
        <title>Lasius niger genome sequencing.</title>
        <authorList>
            <person name="Konorov E.A."/>
            <person name="Nikitin M.A."/>
            <person name="Kirill M.V."/>
            <person name="Chang P."/>
        </authorList>
    </citation>
    <scope>NUCLEOTIDE SEQUENCE [LARGE SCALE GENOMIC DNA]</scope>
    <source>
        <tissue evidence="5">Whole</tissue>
    </source>
</reference>
<proteinExistence type="predicted"/>
<gene>
    <name evidence="5" type="ORF">RF55_13552</name>
</gene>
<dbReference type="InterPro" id="IPR025724">
    <property type="entry name" value="GAG-pre-integrase_dom"/>
</dbReference>
<feature type="compositionally biased region" description="Acidic residues" evidence="3">
    <location>
        <begin position="469"/>
        <end position="479"/>
    </location>
</feature>
<comment type="caution">
    <text evidence="5">The sequence shown here is derived from an EMBL/GenBank/DDBJ whole genome shotgun (WGS) entry which is preliminary data.</text>
</comment>
<keyword evidence="2" id="KW-0862">Zinc</keyword>
<dbReference type="InterPro" id="IPR013103">
    <property type="entry name" value="RVT_2"/>
</dbReference>
<dbReference type="PaxDb" id="67767-A0A0J7KAH3"/>
<keyword evidence="2" id="KW-0863">Zinc-finger</keyword>
<keyword evidence="6" id="KW-1185">Reference proteome</keyword>
<dbReference type="Pfam" id="PF00098">
    <property type="entry name" value="zf-CCHC"/>
    <property type="match status" value="1"/>
</dbReference>
<dbReference type="PANTHER" id="PTHR47481:SF7">
    <property type="entry name" value="CCHC-TYPE DOMAIN-CONTAINING PROTEIN"/>
    <property type="match status" value="1"/>
</dbReference>
<dbReference type="PROSITE" id="PS50158">
    <property type="entry name" value="ZF_CCHC"/>
    <property type="match status" value="1"/>
</dbReference>
<feature type="domain" description="CCHC-type" evidence="4">
    <location>
        <begin position="213"/>
        <end position="229"/>
    </location>
</feature>
<dbReference type="STRING" id="67767.A0A0J7KAH3"/>
<dbReference type="Pfam" id="PF13976">
    <property type="entry name" value="gag_pre-integrs"/>
    <property type="match status" value="1"/>
</dbReference>
<dbReference type="EMBL" id="LBMM01010791">
    <property type="protein sequence ID" value="KMQ87231.1"/>
    <property type="molecule type" value="Genomic_DNA"/>
</dbReference>
<feature type="compositionally biased region" description="Basic and acidic residues" evidence="3">
    <location>
        <begin position="438"/>
        <end position="449"/>
    </location>
</feature>
<dbReference type="GO" id="GO:0071897">
    <property type="term" value="P:DNA biosynthetic process"/>
    <property type="evidence" value="ECO:0007669"/>
    <property type="project" value="UniProtKB-ARBA"/>
</dbReference>
<protein>
    <submittedName>
        <fullName evidence="5">Retrovirus-related pol polyprotein from transposon tnt 1-94</fullName>
    </submittedName>
</protein>
<dbReference type="PANTHER" id="PTHR47481">
    <property type="match status" value="1"/>
</dbReference>
<keyword evidence="2" id="KW-0479">Metal-binding</keyword>
<keyword evidence="1" id="KW-0378">Hydrolase</keyword>
<evidence type="ECO:0000256" key="3">
    <source>
        <dbReference type="SAM" id="MobiDB-lite"/>
    </source>
</evidence>
<evidence type="ECO:0000313" key="6">
    <source>
        <dbReference type="Proteomes" id="UP000036403"/>
    </source>
</evidence>
<dbReference type="SMART" id="SM00343">
    <property type="entry name" value="ZnF_C2HC"/>
    <property type="match status" value="1"/>
</dbReference>
<feature type="region of interest" description="Disordered" evidence="3">
    <location>
        <begin position="435"/>
        <end position="479"/>
    </location>
</feature>
<dbReference type="GO" id="GO:0003676">
    <property type="term" value="F:nucleic acid binding"/>
    <property type="evidence" value="ECO:0007669"/>
    <property type="project" value="InterPro"/>
</dbReference>
<dbReference type="Proteomes" id="UP000036403">
    <property type="component" value="Unassembled WGS sequence"/>
</dbReference>
<dbReference type="InterPro" id="IPR001878">
    <property type="entry name" value="Znf_CCHC"/>
</dbReference>
<feature type="compositionally biased region" description="Basic and acidic residues" evidence="3">
    <location>
        <begin position="802"/>
        <end position="811"/>
    </location>
</feature>
<dbReference type="SUPFAM" id="SSF57756">
    <property type="entry name" value="Retrovirus zinc finger-like domains"/>
    <property type="match status" value="1"/>
</dbReference>